<evidence type="ECO:0000256" key="5">
    <source>
        <dbReference type="SAM" id="Phobius"/>
    </source>
</evidence>
<dbReference type="EMBL" id="CAEZSR010000039">
    <property type="protein sequence ID" value="CAB4555301.1"/>
    <property type="molecule type" value="Genomic_DNA"/>
</dbReference>
<gene>
    <name evidence="8" type="ORF">UFOPK1493_01369</name>
</gene>
<sequence length="698" mass="72091">MGTDDRSSAAHVIDDRGEQGTRRPRSSRQARRGLGLGFALILGAAHVTVASAAPAVPTVAVPITSVPCPAPADAAVCGTIQVPADRTRPERGSMTVFFRLYQAANATGVIVPRQGGPGPASTAPQFVSRVRGVMSPLFGSGWSILFVDQRGRGGSNAINCPDLQANGLSEAGVIACAASLVDASGIPGSGADLYSTAASADDLEDVRRALAAAGRIPDVPIDLFGQSYGGVDLEAYAARYPQQVRSMVGDSPYSSSSDFFGVRAASAFVESAVQACRLNAGCRTDREDIEKLVRDLRRSPLTGTGVDLSGTTRQVTGDEVAVLYSLIFNQPTPLVAQLGAEFLNQGEIGAAARAYRRGDTAPLLRLLAENADLLIPTGSPLPFTRNSLGNVVATQCADQTSAPWTWGSPNAAAEYQAALARVRSSSIAPFSRSAWSEFSTAAALGGSLCVPWPTSPIEALPAGSPLTSAPVLAVSPSLDNAVPPAYVTEWADRYPNARVAVLTGRGHIPGVRADACAQRIIRSFIADPSAALNLACASTPQILPLATPDFPVEVSHAAEAKVDRSTRTDRSRPEGRRVATVTVATTLDALKRFTMAANPAYSSTGLRGGGVSGAADGLGVVTVTLTGARFVDDLAVSGTTTWDPSTFALTGTLTIARPNGQQVGTVTVSGTWRMPGGAPLQVRGSIGGRPVALLVPAT</sequence>
<keyword evidence="5" id="KW-0472">Membrane</keyword>
<name>A0A6J6CUS4_9ZZZZ</name>
<evidence type="ECO:0000256" key="4">
    <source>
        <dbReference type="SAM" id="MobiDB-lite"/>
    </source>
</evidence>
<reference evidence="8" key="1">
    <citation type="submission" date="2020-05" db="EMBL/GenBank/DDBJ databases">
        <authorList>
            <person name="Chiriac C."/>
            <person name="Salcher M."/>
            <person name="Ghai R."/>
            <person name="Kavagutti S V."/>
        </authorList>
    </citation>
    <scope>NUCLEOTIDE SEQUENCE</scope>
</reference>
<proteinExistence type="inferred from homology"/>
<evidence type="ECO:0000256" key="3">
    <source>
        <dbReference type="ARBA" id="ARBA00022801"/>
    </source>
</evidence>
<evidence type="ECO:0000313" key="8">
    <source>
        <dbReference type="EMBL" id="CAB4555301.1"/>
    </source>
</evidence>
<dbReference type="InterPro" id="IPR051601">
    <property type="entry name" value="Serine_prot/Carboxylest_S33"/>
</dbReference>
<keyword evidence="5" id="KW-0812">Transmembrane</keyword>
<evidence type="ECO:0000259" key="7">
    <source>
        <dbReference type="Pfam" id="PF08386"/>
    </source>
</evidence>
<protein>
    <submittedName>
        <fullName evidence="8">Unannotated protein</fullName>
    </submittedName>
</protein>
<dbReference type="InterPro" id="IPR029058">
    <property type="entry name" value="AB_hydrolase_fold"/>
</dbReference>
<keyword evidence="2" id="KW-0732">Signal</keyword>
<feature type="domain" description="AB hydrolase-1" evidence="6">
    <location>
        <begin position="131"/>
        <end position="256"/>
    </location>
</feature>
<evidence type="ECO:0000256" key="1">
    <source>
        <dbReference type="ARBA" id="ARBA00010088"/>
    </source>
</evidence>
<organism evidence="8">
    <name type="scientific">freshwater metagenome</name>
    <dbReference type="NCBI Taxonomy" id="449393"/>
    <lineage>
        <taxon>unclassified sequences</taxon>
        <taxon>metagenomes</taxon>
        <taxon>ecological metagenomes</taxon>
    </lineage>
</organism>
<keyword evidence="3" id="KW-0378">Hydrolase</keyword>
<dbReference type="Pfam" id="PF00561">
    <property type="entry name" value="Abhydrolase_1"/>
    <property type="match status" value="1"/>
</dbReference>
<evidence type="ECO:0000259" key="6">
    <source>
        <dbReference type="Pfam" id="PF00561"/>
    </source>
</evidence>
<dbReference type="InterPro" id="IPR013595">
    <property type="entry name" value="Pept_S33_TAP-like_C"/>
</dbReference>
<feature type="region of interest" description="Disordered" evidence="4">
    <location>
        <begin position="557"/>
        <end position="577"/>
    </location>
</feature>
<dbReference type="AlphaFoldDB" id="A0A6J6CUS4"/>
<keyword evidence="5" id="KW-1133">Transmembrane helix</keyword>
<dbReference type="Gene3D" id="3.40.50.1820">
    <property type="entry name" value="alpha/beta hydrolase"/>
    <property type="match status" value="2"/>
</dbReference>
<evidence type="ECO:0000256" key="2">
    <source>
        <dbReference type="ARBA" id="ARBA00022729"/>
    </source>
</evidence>
<feature type="compositionally biased region" description="Basic and acidic residues" evidence="4">
    <location>
        <begin position="1"/>
        <end position="21"/>
    </location>
</feature>
<feature type="region of interest" description="Disordered" evidence="4">
    <location>
        <begin position="1"/>
        <end position="30"/>
    </location>
</feature>
<dbReference type="GO" id="GO:0016787">
    <property type="term" value="F:hydrolase activity"/>
    <property type="evidence" value="ECO:0007669"/>
    <property type="project" value="UniProtKB-KW"/>
</dbReference>
<comment type="similarity">
    <text evidence="1">Belongs to the peptidase S33 family.</text>
</comment>
<dbReference type="InterPro" id="IPR000073">
    <property type="entry name" value="AB_hydrolase_1"/>
</dbReference>
<feature type="transmembrane region" description="Helical" evidence="5">
    <location>
        <begin position="33"/>
        <end position="56"/>
    </location>
</feature>
<feature type="domain" description="Peptidase S33 tripeptidyl aminopeptidase-like C-terminal" evidence="7">
    <location>
        <begin position="439"/>
        <end position="530"/>
    </location>
</feature>
<dbReference type="PANTHER" id="PTHR43248:SF29">
    <property type="entry name" value="TRIPEPTIDYL AMINOPEPTIDASE"/>
    <property type="match status" value="1"/>
</dbReference>
<dbReference type="SUPFAM" id="SSF53474">
    <property type="entry name" value="alpha/beta-Hydrolases"/>
    <property type="match status" value="1"/>
</dbReference>
<dbReference type="Pfam" id="PF08386">
    <property type="entry name" value="Abhydrolase_4"/>
    <property type="match status" value="1"/>
</dbReference>
<accession>A0A6J6CUS4</accession>
<dbReference type="PANTHER" id="PTHR43248">
    <property type="entry name" value="2-SUCCINYL-6-HYDROXY-2,4-CYCLOHEXADIENE-1-CARBOXYLATE SYNTHASE"/>
    <property type="match status" value="1"/>
</dbReference>